<dbReference type="Gene3D" id="3.80.10.10">
    <property type="entry name" value="Ribonuclease Inhibitor"/>
    <property type="match status" value="1"/>
</dbReference>
<dbReference type="EMBL" id="AGNL01004313">
    <property type="protein sequence ID" value="EJK73676.1"/>
    <property type="molecule type" value="Genomic_DNA"/>
</dbReference>
<evidence type="ECO:0000313" key="1">
    <source>
        <dbReference type="EMBL" id="EJK73676.1"/>
    </source>
</evidence>
<evidence type="ECO:0000313" key="2">
    <source>
        <dbReference type="Proteomes" id="UP000266841"/>
    </source>
</evidence>
<organism evidence="1 2">
    <name type="scientific">Thalassiosira oceanica</name>
    <name type="common">Marine diatom</name>
    <dbReference type="NCBI Taxonomy" id="159749"/>
    <lineage>
        <taxon>Eukaryota</taxon>
        <taxon>Sar</taxon>
        <taxon>Stramenopiles</taxon>
        <taxon>Ochrophyta</taxon>
        <taxon>Bacillariophyta</taxon>
        <taxon>Coscinodiscophyceae</taxon>
        <taxon>Thalassiosirophycidae</taxon>
        <taxon>Thalassiosirales</taxon>
        <taxon>Thalassiosiraceae</taxon>
        <taxon>Thalassiosira</taxon>
    </lineage>
</organism>
<dbReference type="OrthoDB" id="188902at2759"/>
<proteinExistence type="predicted"/>
<dbReference type="SUPFAM" id="SSF52047">
    <property type="entry name" value="RNI-like"/>
    <property type="match status" value="1"/>
</dbReference>
<sequence length="252" mass="27799">METSLETETLKTILTCTNAAPSKEMTLYLDENGMSSREVFVIAEFLSSNPTLTQLDLSGSCFDDVAAAALANALSSNTNLGVLDMRETLSLNGSDKIVENGRFALLRAIFDVSSLKSCASSNHTCQVCGIEQDASWKNRYQLQDISALNGHKLISTNKWEKIFAMLALSGGDLFLNTTLLESIPAQLIPMLLNKADYAADEDDDSRVTDLYLELTDEERCNKHDVWDNLGNTKSLNCMYGLMKSWVVPLIFV</sequence>
<accession>K0TIR9</accession>
<dbReference type="AlphaFoldDB" id="K0TIR9"/>
<comment type="caution">
    <text evidence="1">The sequence shown here is derived from an EMBL/GenBank/DDBJ whole genome shotgun (WGS) entry which is preliminary data.</text>
</comment>
<keyword evidence="2" id="KW-1185">Reference proteome</keyword>
<reference evidence="1 2" key="1">
    <citation type="journal article" date="2012" name="Genome Biol.">
        <title>Genome and low-iron response of an oceanic diatom adapted to chronic iron limitation.</title>
        <authorList>
            <person name="Lommer M."/>
            <person name="Specht M."/>
            <person name="Roy A.S."/>
            <person name="Kraemer L."/>
            <person name="Andreson R."/>
            <person name="Gutowska M.A."/>
            <person name="Wolf J."/>
            <person name="Bergner S.V."/>
            <person name="Schilhabel M.B."/>
            <person name="Klostermeier U.C."/>
            <person name="Beiko R.G."/>
            <person name="Rosenstiel P."/>
            <person name="Hippler M."/>
            <person name="Laroche J."/>
        </authorList>
    </citation>
    <scope>NUCLEOTIDE SEQUENCE [LARGE SCALE GENOMIC DNA]</scope>
    <source>
        <strain evidence="1 2">CCMP1005</strain>
    </source>
</reference>
<dbReference type="Proteomes" id="UP000266841">
    <property type="component" value="Unassembled WGS sequence"/>
</dbReference>
<protein>
    <submittedName>
        <fullName evidence="1">Uncharacterized protein</fullName>
    </submittedName>
</protein>
<name>K0TIR9_THAOC</name>
<gene>
    <name evidence="1" type="ORF">THAOC_04691</name>
</gene>
<dbReference type="InterPro" id="IPR032675">
    <property type="entry name" value="LRR_dom_sf"/>
</dbReference>